<dbReference type="PANTHER" id="PTHR38731">
    <property type="entry name" value="LIPL45-RELATED LIPOPROTEIN-RELATED"/>
    <property type="match status" value="1"/>
</dbReference>
<dbReference type="Gene3D" id="2.60.40.10">
    <property type="entry name" value="Immunoglobulins"/>
    <property type="match status" value="3"/>
</dbReference>
<dbReference type="EMBL" id="CP000031">
    <property type="protein sequence ID" value="AAV93885.1"/>
    <property type="molecule type" value="Genomic_DNA"/>
</dbReference>
<evidence type="ECO:0000313" key="4">
    <source>
        <dbReference type="Proteomes" id="UP000001023"/>
    </source>
</evidence>
<accession>Q5LVX5</accession>
<dbReference type="InterPro" id="IPR013783">
    <property type="entry name" value="Ig-like_fold"/>
</dbReference>
<proteinExistence type="predicted"/>
<gene>
    <name evidence="3" type="ordered locus">SPO0570</name>
</gene>
<dbReference type="PROSITE" id="PS51782">
    <property type="entry name" value="LYSM"/>
    <property type="match status" value="1"/>
</dbReference>
<evidence type="ECO:0000313" key="3">
    <source>
        <dbReference type="EMBL" id="AAV93885.1"/>
    </source>
</evidence>
<dbReference type="HOGENOM" id="CLU_359769_0_0_5"/>
<dbReference type="InterPro" id="IPR018392">
    <property type="entry name" value="LysM"/>
</dbReference>
<dbReference type="Proteomes" id="UP000001023">
    <property type="component" value="Chromosome"/>
</dbReference>
<protein>
    <recommendedName>
        <fullName evidence="2">LysM domain-containing protein</fullName>
    </recommendedName>
</protein>
<feature type="signal peptide" evidence="1">
    <location>
        <begin position="1"/>
        <end position="25"/>
    </location>
</feature>
<dbReference type="STRING" id="246200.SPO0570"/>
<feature type="domain" description="LysM" evidence="2">
    <location>
        <begin position="40"/>
        <end position="87"/>
    </location>
</feature>
<dbReference type="InterPro" id="IPR006860">
    <property type="entry name" value="FecR"/>
</dbReference>
<keyword evidence="4" id="KW-1185">Reference proteome</keyword>
<sequence>MVKARLFLCVRSVCTAALLMTTSLAAPALAETDPLDAPMQEITLGPDDTIRGIVGQYLRDPDLWPAILALNNIASPAALQPGTVLRLPVQQVFAADAALVSSLSAIQKANAEGARIFAPTQIGEAIRNRDEAVQKREVGDWRQVVGFAGVATDIAHEALELSLTQRDRSAEAVVSDVQGDVEGRAPVEPSWSDRQLNDILVEFERVRTLSASTTQITFRDLSRLRLNPNSNATIQRMRSDPLTGGEVTKVSLAEGDFYALLNQLSEKTTFEIEVPGIETTTNSADFWIKNDTTGARFVNYDQPGLEIEENGRKIDVGQGEGVVITGAGAQRVTVLNSPRLSAPALGEILYTRTADLAWDMFEGAEAYWLEVAADPGFNQMQVSEWGIRDTGLQVELPPARYHWRVAALDRLGLPGAWSTAQEFTIRLDDTPPFLTVLSPAPDTIVTTPEIEVLGATELDAALILNGVALEQGADGSFVTRVALVPGRNMISVLATDPAGNNSRRDQAVIYRPAAAIEISLSQGMPRVDEALATRSAQLSVTANSTAEPGAPVVVRNAAGAIALRAEVAPGGAISFTVPVDAAPRSYRIEVLAPDGSVEGALEFQALRDELAPELTLDLPPPRATAETALALSGLAEDAVRLELNGSDLPLVEGRFDLSVTLSPGVNTFDLVATDAVGNVTAKRLETLLDIDPPEIASVVLNRPQGDGGPIEIEALASDASGLRQAAPFLIRIGAEEVEGFLRCDSTNGICRVSLPPQDGALELVELMIEDYAGNAAFE</sequence>
<name>Q5LVX5_RUEPO</name>
<dbReference type="Gene3D" id="3.10.350.10">
    <property type="entry name" value="LysM domain"/>
    <property type="match status" value="1"/>
</dbReference>
<reference evidence="3 4" key="1">
    <citation type="journal article" date="2004" name="Nature">
        <title>Genome sequence of Silicibacter pomeroyi reveals adaptations to the marine environment.</title>
        <authorList>
            <person name="Moran M.A."/>
            <person name="Buchan A."/>
            <person name="Gonzalez J.M."/>
            <person name="Heidelberg J.F."/>
            <person name="Whitman W.B."/>
            <person name="Kiene R.P."/>
            <person name="Henriksen J.R."/>
            <person name="King G.M."/>
            <person name="Belas R."/>
            <person name="Fuqua C."/>
            <person name="Brinkac L."/>
            <person name="Lewis M."/>
            <person name="Johri S."/>
            <person name="Weaver B."/>
            <person name="Pai G."/>
            <person name="Eisen J.A."/>
            <person name="Rahe E."/>
            <person name="Sheldon W.M."/>
            <person name="Ye W."/>
            <person name="Miller T.R."/>
            <person name="Carlton J."/>
            <person name="Rasko D.A."/>
            <person name="Paulsen I.T."/>
            <person name="Ren Q."/>
            <person name="Daugherty S.C."/>
            <person name="Deboy R.T."/>
            <person name="Dodson R.J."/>
            <person name="Durkin A.S."/>
            <person name="Madupu R."/>
            <person name="Nelson W.C."/>
            <person name="Sullivan S.A."/>
            <person name="Rosovitz M.J."/>
            <person name="Haft D.H."/>
            <person name="Selengut J."/>
            <person name="Ward N."/>
        </authorList>
    </citation>
    <scope>NUCLEOTIDE SEQUENCE [LARGE SCALE GENOMIC DNA]</scope>
    <source>
        <strain evidence="4">ATCC 700808 / DSM 15171 / DSS-3</strain>
    </source>
</reference>
<dbReference type="KEGG" id="sil:SPO0570"/>
<dbReference type="Pfam" id="PF09136">
    <property type="entry name" value="Glucodextran_B"/>
    <property type="match status" value="1"/>
</dbReference>
<dbReference type="eggNOG" id="COG1652">
    <property type="taxonomic scope" value="Bacteria"/>
</dbReference>
<dbReference type="InterPro" id="IPR036779">
    <property type="entry name" value="LysM_dom_sf"/>
</dbReference>
<feature type="chain" id="PRO_5004258666" description="LysM domain-containing protein" evidence="1">
    <location>
        <begin position="26"/>
        <end position="778"/>
    </location>
</feature>
<reference evidence="3 4" key="2">
    <citation type="journal article" date="2014" name="Stand. Genomic Sci.">
        <title>An updated genome annotation for the model marine bacterium Ruegeria pomeroyi DSS-3.</title>
        <authorList>
            <person name="Rivers A.R."/>
            <person name="Smith C.B."/>
            <person name="Moran M.A."/>
        </authorList>
    </citation>
    <scope>GENOME REANNOTATION</scope>
    <source>
        <strain evidence="4">ATCC 700808 / DSM 15171 / DSS-3</strain>
    </source>
</reference>
<dbReference type="Pfam" id="PF04773">
    <property type="entry name" value="FecR"/>
    <property type="match status" value="1"/>
</dbReference>
<evidence type="ECO:0000256" key="1">
    <source>
        <dbReference type="SAM" id="SignalP"/>
    </source>
</evidence>
<keyword evidence="1" id="KW-0732">Signal</keyword>
<dbReference type="AlphaFoldDB" id="Q5LVX5"/>
<dbReference type="PaxDb" id="246200-SPO0570"/>
<dbReference type="eggNOG" id="COG4254">
    <property type="taxonomic scope" value="Bacteria"/>
</dbReference>
<evidence type="ECO:0000259" key="2">
    <source>
        <dbReference type="PROSITE" id="PS51782"/>
    </source>
</evidence>
<organism evidence="3 4">
    <name type="scientific">Ruegeria pomeroyi (strain ATCC 700808 / DSM 15171 / DSS-3)</name>
    <name type="common">Silicibacter pomeroyi</name>
    <dbReference type="NCBI Taxonomy" id="246200"/>
    <lineage>
        <taxon>Bacteria</taxon>
        <taxon>Pseudomonadati</taxon>
        <taxon>Pseudomonadota</taxon>
        <taxon>Alphaproteobacteria</taxon>
        <taxon>Rhodobacterales</taxon>
        <taxon>Roseobacteraceae</taxon>
        <taxon>Ruegeria</taxon>
    </lineage>
</organism>